<evidence type="ECO:0000256" key="2">
    <source>
        <dbReference type="SAM" id="Phobius"/>
    </source>
</evidence>
<evidence type="ECO:0000313" key="5">
    <source>
        <dbReference type="Proteomes" id="UP000275408"/>
    </source>
</evidence>
<keyword evidence="3" id="KW-0732">Signal</keyword>
<feature type="signal peptide" evidence="3">
    <location>
        <begin position="1"/>
        <end position="21"/>
    </location>
</feature>
<feature type="transmembrane region" description="Helical" evidence="2">
    <location>
        <begin position="128"/>
        <end position="147"/>
    </location>
</feature>
<sequence length="256" mass="28187">MYIWLISLGLTLICSTSNVSSQICHIDRDCKSSQKCCLGDCVEKIIYCAECRNDIDCPFISQKCDSGSCKRSTITLAPLRTWNPPSTDECTWNSDCPLNHHCSHENRCERNYSTGSSSGSFWSGSRTIGIIFFVAVSAVLSCLYHMCKRARKPPNRAPVTQNAQTTSGPSVNEATQVEMHSGSAFSHNNTVIDFEENSYPPPPPPPPLPADGPPPYSSLELQSQGNHVNEPELPPPPSYEDAVRNSSMPAFDVRNR</sequence>
<proteinExistence type="predicted"/>
<feature type="compositionally biased region" description="Polar residues" evidence="1">
    <location>
        <begin position="158"/>
        <end position="171"/>
    </location>
</feature>
<keyword evidence="2" id="KW-0812">Transmembrane</keyword>
<evidence type="ECO:0000313" key="4">
    <source>
        <dbReference type="EMBL" id="RMX42902.1"/>
    </source>
</evidence>
<organism evidence="4 5">
    <name type="scientific">Pocillopora damicornis</name>
    <name type="common">Cauliflower coral</name>
    <name type="synonym">Millepora damicornis</name>
    <dbReference type="NCBI Taxonomy" id="46731"/>
    <lineage>
        <taxon>Eukaryota</taxon>
        <taxon>Metazoa</taxon>
        <taxon>Cnidaria</taxon>
        <taxon>Anthozoa</taxon>
        <taxon>Hexacorallia</taxon>
        <taxon>Scleractinia</taxon>
        <taxon>Astrocoeniina</taxon>
        <taxon>Pocilloporidae</taxon>
        <taxon>Pocillopora</taxon>
    </lineage>
</organism>
<reference evidence="4 5" key="1">
    <citation type="journal article" date="2018" name="Sci. Rep.">
        <title>Comparative analysis of the Pocillopora damicornis genome highlights role of immune system in coral evolution.</title>
        <authorList>
            <person name="Cunning R."/>
            <person name="Bay R.A."/>
            <person name="Gillette P."/>
            <person name="Baker A.C."/>
            <person name="Traylor-Knowles N."/>
        </authorList>
    </citation>
    <scope>NUCLEOTIDE SEQUENCE [LARGE SCALE GENOMIC DNA]</scope>
    <source>
        <strain evidence="4">RSMAS</strain>
        <tissue evidence="4">Whole animal</tissue>
    </source>
</reference>
<name>A0A3M6TNE1_POCDA</name>
<evidence type="ECO:0000256" key="1">
    <source>
        <dbReference type="SAM" id="MobiDB-lite"/>
    </source>
</evidence>
<evidence type="ECO:0008006" key="6">
    <source>
        <dbReference type="Google" id="ProtNLM"/>
    </source>
</evidence>
<gene>
    <name evidence="4" type="ORF">pdam_00005175</name>
</gene>
<evidence type="ECO:0000256" key="3">
    <source>
        <dbReference type="SAM" id="SignalP"/>
    </source>
</evidence>
<dbReference type="Proteomes" id="UP000275408">
    <property type="component" value="Unassembled WGS sequence"/>
</dbReference>
<protein>
    <recommendedName>
        <fullName evidence="6">WAP domain-containing protein</fullName>
    </recommendedName>
</protein>
<comment type="caution">
    <text evidence="4">The sequence shown here is derived from an EMBL/GenBank/DDBJ whole genome shotgun (WGS) entry which is preliminary data.</text>
</comment>
<dbReference type="EMBL" id="RCHS01003253">
    <property type="protein sequence ID" value="RMX42902.1"/>
    <property type="molecule type" value="Genomic_DNA"/>
</dbReference>
<dbReference type="AlphaFoldDB" id="A0A3M6TNE1"/>
<feature type="region of interest" description="Disordered" evidence="1">
    <location>
        <begin position="152"/>
        <end position="171"/>
    </location>
</feature>
<feature type="chain" id="PRO_5017997174" description="WAP domain-containing protein" evidence="3">
    <location>
        <begin position="22"/>
        <end position="256"/>
    </location>
</feature>
<keyword evidence="5" id="KW-1185">Reference proteome</keyword>
<feature type="region of interest" description="Disordered" evidence="1">
    <location>
        <begin position="193"/>
        <end position="256"/>
    </location>
</feature>
<feature type="compositionally biased region" description="Pro residues" evidence="1">
    <location>
        <begin position="199"/>
        <end position="216"/>
    </location>
</feature>
<accession>A0A3M6TNE1</accession>
<keyword evidence="2" id="KW-0472">Membrane</keyword>
<keyword evidence="2" id="KW-1133">Transmembrane helix</keyword>